<dbReference type="InterPro" id="IPR018357">
    <property type="entry name" value="Hexapep_transf_CS"/>
</dbReference>
<keyword evidence="5 7" id="KW-0012">Acyltransferase</keyword>
<comment type="similarity">
    <text evidence="1">In the C-terminal section; belongs to the transferase hexapeptide repeat family.</text>
</comment>
<accession>A0A7D9H3I5</accession>
<evidence type="ECO:0000256" key="3">
    <source>
        <dbReference type="ARBA" id="ARBA00022679"/>
    </source>
</evidence>
<organism evidence="7">
    <name type="scientific">uncultured Woeseiaceae bacterium</name>
    <dbReference type="NCBI Taxonomy" id="1983305"/>
    <lineage>
        <taxon>Bacteria</taxon>
        <taxon>Pseudomonadati</taxon>
        <taxon>Pseudomonadota</taxon>
        <taxon>Gammaproteobacteria</taxon>
        <taxon>Woeseiales</taxon>
        <taxon>Woeseiaceae</taxon>
        <taxon>environmental samples</taxon>
    </lineage>
</organism>
<proteinExistence type="inferred from homology"/>
<evidence type="ECO:0000256" key="4">
    <source>
        <dbReference type="ARBA" id="ARBA00022737"/>
    </source>
</evidence>
<dbReference type="EMBL" id="LR633966">
    <property type="protein sequence ID" value="VUX54824.1"/>
    <property type="molecule type" value="Genomic_DNA"/>
</dbReference>
<protein>
    <submittedName>
        <fullName evidence="7">Bifunctional protein GlmU</fullName>
        <ecNumber evidence="7">2.3.1.157</ecNumber>
        <ecNumber evidence="7">2.7.7.23</ecNumber>
    </submittedName>
</protein>
<evidence type="ECO:0000256" key="2">
    <source>
        <dbReference type="ARBA" id="ARBA00007947"/>
    </source>
</evidence>
<dbReference type="InterPro" id="IPR056729">
    <property type="entry name" value="GMPPB_C"/>
</dbReference>
<dbReference type="PANTHER" id="PTHR43584:SF8">
    <property type="entry name" value="N-ACETYLMURAMATE ALPHA-1-PHOSPHATE URIDYLYLTRANSFERASE"/>
    <property type="match status" value="1"/>
</dbReference>
<dbReference type="GO" id="GO:0019134">
    <property type="term" value="F:glucosamine-1-phosphate N-acetyltransferase activity"/>
    <property type="evidence" value="ECO:0007669"/>
    <property type="project" value="UniProtKB-EC"/>
</dbReference>
<feature type="domain" description="Mannose-1-phosphate guanyltransferase C-terminal" evidence="6">
    <location>
        <begin position="37"/>
        <end position="134"/>
    </location>
</feature>
<dbReference type="Gene3D" id="2.160.10.10">
    <property type="entry name" value="Hexapeptide repeat proteins"/>
    <property type="match status" value="1"/>
</dbReference>
<reference evidence="7" key="1">
    <citation type="submission" date="2019-07" db="EMBL/GenBank/DDBJ databases">
        <authorList>
            <person name="Weber M."/>
            <person name="Kostadinov I."/>
            <person name="Kostadinov D I."/>
        </authorList>
    </citation>
    <scope>NUCLEOTIDE SEQUENCE</scope>
    <source>
        <strain evidence="7">Gfbio:sag-sample-b02:053724c1-46a9-4a36-b237-ea2bf867836b</strain>
    </source>
</reference>
<dbReference type="SUPFAM" id="SSF51161">
    <property type="entry name" value="Trimeric LpxA-like enzymes"/>
    <property type="match status" value="1"/>
</dbReference>
<evidence type="ECO:0000256" key="1">
    <source>
        <dbReference type="ARBA" id="ARBA00007707"/>
    </source>
</evidence>
<evidence type="ECO:0000259" key="6">
    <source>
        <dbReference type="Pfam" id="PF25087"/>
    </source>
</evidence>
<name>A0A7D9H3I5_9GAMM</name>
<sequence length="228" mass="24369">MNLSEMSKQLEEQKKQVAQGLLDAGVILDDWTTLNVTGELTCAPGVRIAAHVVIEGAVKLGSNVQIGPYNYLKDSTVSANTEIRPFSSLESVEIGENCRIGPYARIRDRCVIARDSSVGNFVELKATKVGASVKINHLAFLGDTELEADIIIGAGVITCNYDGTSNVKTKIEQGAFVGCGTELVAPITVGRNATIGAGSTVTHDVDPDGLTLARSRQVRIDDWHRKST</sequence>
<dbReference type="GO" id="GO:0003977">
    <property type="term" value="F:UDP-N-acetylglucosamine diphosphorylase activity"/>
    <property type="evidence" value="ECO:0007669"/>
    <property type="project" value="UniProtKB-EC"/>
</dbReference>
<dbReference type="InterPro" id="IPR001451">
    <property type="entry name" value="Hexapep"/>
</dbReference>
<dbReference type="Pfam" id="PF25087">
    <property type="entry name" value="GMPPB_C"/>
    <property type="match status" value="1"/>
</dbReference>
<dbReference type="PANTHER" id="PTHR43584">
    <property type="entry name" value="NUCLEOTIDYL TRANSFERASE"/>
    <property type="match status" value="1"/>
</dbReference>
<keyword evidence="4" id="KW-0677">Repeat</keyword>
<comment type="similarity">
    <text evidence="2">In the N-terminal section; belongs to the N-acetylglucosamine-1-phosphate uridyltransferase family.</text>
</comment>
<evidence type="ECO:0000313" key="7">
    <source>
        <dbReference type="EMBL" id="VUX54824.1"/>
    </source>
</evidence>
<dbReference type="EC" id="2.3.1.157" evidence="7"/>
<keyword evidence="7" id="KW-0548">Nucleotidyltransferase</keyword>
<gene>
    <name evidence="7" type="ORF">JTBB02_V1_10003</name>
</gene>
<dbReference type="PROSITE" id="PS00101">
    <property type="entry name" value="HEXAPEP_TRANSFERASES"/>
    <property type="match status" value="1"/>
</dbReference>
<keyword evidence="3 7" id="KW-0808">Transferase</keyword>
<dbReference type="EC" id="2.7.7.23" evidence="7"/>
<dbReference type="InterPro" id="IPR011004">
    <property type="entry name" value="Trimer_LpxA-like_sf"/>
</dbReference>
<dbReference type="AlphaFoldDB" id="A0A7D9H3I5"/>
<dbReference type="Pfam" id="PF00132">
    <property type="entry name" value="Hexapep"/>
    <property type="match status" value="1"/>
</dbReference>
<evidence type="ECO:0000256" key="5">
    <source>
        <dbReference type="ARBA" id="ARBA00023315"/>
    </source>
</evidence>
<dbReference type="InterPro" id="IPR050065">
    <property type="entry name" value="GlmU-like"/>
</dbReference>